<evidence type="ECO:0000313" key="7">
    <source>
        <dbReference type="Proteomes" id="UP000218165"/>
    </source>
</evidence>
<comment type="catalytic activity">
    <reaction evidence="4">
        <text>(1R,6R)-6-hydroxy-2-succinyl-cyclohexa-2,4-diene-1-carboxylate = 2-succinylbenzoate + H2O</text>
        <dbReference type="Rhea" id="RHEA:10196"/>
        <dbReference type="ChEBI" id="CHEBI:15377"/>
        <dbReference type="ChEBI" id="CHEBI:18325"/>
        <dbReference type="ChEBI" id="CHEBI:58689"/>
        <dbReference type="EC" id="4.2.1.113"/>
    </reaction>
</comment>
<feature type="binding site" evidence="4">
    <location>
        <position position="140"/>
    </location>
    <ligand>
        <name>Mg(2+)</name>
        <dbReference type="ChEBI" id="CHEBI:18420"/>
    </ligand>
</feature>
<keyword evidence="4" id="KW-0474">Menaquinone biosynthesis</keyword>
<evidence type="ECO:0000256" key="3">
    <source>
        <dbReference type="ARBA" id="ARBA00023239"/>
    </source>
</evidence>
<dbReference type="GO" id="GO:0000287">
    <property type="term" value="F:magnesium ion binding"/>
    <property type="evidence" value="ECO:0007669"/>
    <property type="project" value="UniProtKB-UniRule"/>
</dbReference>
<dbReference type="PANTHER" id="PTHR48073:SF2">
    <property type="entry name" value="O-SUCCINYLBENZOATE SYNTHASE"/>
    <property type="match status" value="1"/>
</dbReference>
<dbReference type="SFLD" id="SFLDS00001">
    <property type="entry name" value="Enolase"/>
    <property type="match status" value="1"/>
</dbReference>
<organism evidence="6 7">
    <name type="scientific">Brachybacterium vulturis</name>
    <dbReference type="NCBI Taxonomy" id="2017484"/>
    <lineage>
        <taxon>Bacteria</taxon>
        <taxon>Bacillati</taxon>
        <taxon>Actinomycetota</taxon>
        <taxon>Actinomycetes</taxon>
        <taxon>Micrococcales</taxon>
        <taxon>Dermabacteraceae</taxon>
        <taxon>Brachybacterium</taxon>
    </lineage>
</organism>
<feature type="binding site" evidence="4">
    <location>
        <position position="191"/>
    </location>
    <ligand>
        <name>Mg(2+)</name>
        <dbReference type="ChEBI" id="CHEBI:18420"/>
    </ligand>
</feature>
<comment type="function">
    <text evidence="4">Converts 2-succinyl-6-hydroxy-2,4-cyclohexadiene-1-carboxylate (SHCHC) to 2-succinylbenzoate (OSB).</text>
</comment>
<proteinExistence type="inferred from homology"/>
<dbReference type="Pfam" id="PF13378">
    <property type="entry name" value="MR_MLE_C"/>
    <property type="match status" value="1"/>
</dbReference>
<dbReference type="Proteomes" id="UP000218165">
    <property type="component" value="Chromosome"/>
</dbReference>
<protein>
    <recommendedName>
        <fullName evidence="4">o-succinylbenzoate synthase</fullName>
        <shortName evidence="4">OSB synthase</shortName>
        <shortName evidence="4">OSBS</shortName>
        <ecNumber evidence="4">4.2.1.113</ecNumber>
    </recommendedName>
    <alternativeName>
        <fullName evidence="4">4-(2'-carboxyphenyl)-4-oxybutyric acid synthase</fullName>
    </alternativeName>
    <alternativeName>
        <fullName evidence="4">o-succinylbenzoic acid synthase</fullName>
    </alternativeName>
</protein>
<feature type="active site" description="Proton donor" evidence="4">
    <location>
        <position position="109"/>
    </location>
</feature>
<comment type="pathway">
    <text evidence="4">Quinol/quinone metabolism; menaquinone biosynthesis.</text>
</comment>
<dbReference type="EC" id="4.2.1.113" evidence="4"/>
<feature type="binding site" evidence="4">
    <location>
        <position position="168"/>
    </location>
    <ligand>
        <name>Mg(2+)</name>
        <dbReference type="ChEBI" id="CHEBI:18420"/>
    </ligand>
</feature>
<feature type="domain" description="Mandelate racemase/muconate lactonizing enzyme C-terminal" evidence="5">
    <location>
        <begin position="90"/>
        <end position="187"/>
    </location>
</feature>
<dbReference type="RefSeq" id="WP_096802382.1">
    <property type="nucleotide sequence ID" value="NZ_CP023563.1"/>
</dbReference>
<dbReference type="GO" id="GO:0009234">
    <property type="term" value="P:menaquinone biosynthetic process"/>
    <property type="evidence" value="ECO:0007669"/>
    <property type="project" value="UniProtKB-UniRule"/>
</dbReference>
<evidence type="ECO:0000256" key="2">
    <source>
        <dbReference type="ARBA" id="ARBA00022842"/>
    </source>
</evidence>
<evidence type="ECO:0000259" key="5">
    <source>
        <dbReference type="SMART" id="SM00922"/>
    </source>
</evidence>
<keyword evidence="3 4" id="KW-0456">Lyase</keyword>
<keyword evidence="1 4" id="KW-0479">Metal-binding</keyword>
<comment type="similarity">
    <text evidence="4">Belongs to the mandelate racemase/muconate lactonizing enzyme family. MenC type 1 subfamily.</text>
</comment>
<dbReference type="GO" id="GO:0043748">
    <property type="term" value="F:O-succinylbenzoate synthase activity"/>
    <property type="evidence" value="ECO:0007669"/>
    <property type="project" value="UniProtKB-EC"/>
</dbReference>
<dbReference type="SUPFAM" id="SSF51604">
    <property type="entry name" value="Enolase C-terminal domain-like"/>
    <property type="match status" value="1"/>
</dbReference>
<evidence type="ECO:0000256" key="4">
    <source>
        <dbReference type="HAMAP-Rule" id="MF_00470"/>
    </source>
</evidence>
<dbReference type="SFLD" id="SFLDG00180">
    <property type="entry name" value="muconate_cycloisomerase"/>
    <property type="match status" value="1"/>
</dbReference>
<name>A0A291GM42_9MICO</name>
<dbReference type="OrthoDB" id="3725747at2"/>
<keyword evidence="7" id="KW-1185">Reference proteome</keyword>
<evidence type="ECO:0000256" key="1">
    <source>
        <dbReference type="ARBA" id="ARBA00022723"/>
    </source>
</evidence>
<dbReference type="InterPro" id="IPR010196">
    <property type="entry name" value="OSB_synthase_MenC1"/>
</dbReference>
<dbReference type="Pfam" id="PF18374">
    <property type="entry name" value="Enolase_like_N"/>
    <property type="match status" value="1"/>
</dbReference>
<dbReference type="SMART" id="SM00922">
    <property type="entry name" value="MR_MLE"/>
    <property type="match status" value="1"/>
</dbReference>
<dbReference type="SFLD" id="SFLDF00009">
    <property type="entry name" value="o-succinylbenzoate_synthase"/>
    <property type="match status" value="1"/>
</dbReference>
<dbReference type="Gene3D" id="3.20.20.120">
    <property type="entry name" value="Enolase-like C-terminal domain"/>
    <property type="match status" value="1"/>
</dbReference>
<sequence>MQIPSVLRDLGIDEARAWSIPMTTRFRRITERDGLLLHGPAGWAEFSPFWDYDAAESATWLRAALADATTERPAPLRAEVPVNVTIPVVPPMLAHRLARVGGATTAKVKVADPGVSIAEDASRLEAVRDAMGPAARLRIDANAAWTREEALTALPVLDRAAGGLEYAEQPCAALEDLAAVRRALDIPIAADESVRRAEDPLRVVRAEAADLLVIKVQPLGGVQRCLELVEQAGLPVVVSSALESSVGLSAGIALAAALAELPYACGLGTAPLLTGDLVAPPLHAGGGMLPVGRRDPAPELLERHAAGPELTARWQERLTACTDRL</sequence>
<dbReference type="EMBL" id="CP023563">
    <property type="protein sequence ID" value="ATG51247.1"/>
    <property type="molecule type" value="Genomic_DNA"/>
</dbReference>
<dbReference type="InterPro" id="IPR036849">
    <property type="entry name" value="Enolase-like_C_sf"/>
</dbReference>
<dbReference type="AlphaFoldDB" id="A0A291GM42"/>
<comment type="pathway">
    <text evidence="4">Quinol/quinone metabolism; 1,4-dihydroxy-2-naphthoate biosynthesis; 1,4-dihydroxy-2-naphthoate from chorismate: step 4/7.</text>
</comment>
<feature type="active site" description="Proton acceptor" evidence="4">
    <location>
        <position position="215"/>
    </location>
</feature>
<evidence type="ECO:0000313" key="6">
    <source>
        <dbReference type="EMBL" id="ATG51247.1"/>
    </source>
</evidence>
<dbReference type="InterPro" id="IPR029065">
    <property type="entry name" value="Enolase_C-like"/>
</dbReference>
<dbReference type="PANTHER" id="PTHR48073">
    <property type="entry name" value="O-SUCCINYLBENZOATE SYNTHASE-RELATED"/>
    <property type="match status" value="1"/>
</dbReference>
<reference evidence="7" key="1">
    <citation type="submission" date="2017-09" db="EMBL/GenBank/DDBJ databases">
        <title>Brachybacterium sp. VM2412.</title>
        <authorList>
            <person name="Tak E.J."/>
            <person name="Bae J.-W."/>
        </authorList>
    </citation>
    <scope>NUCLEOTIDE SEQUENCE [LARGE SCALE GENOMIC DNA]</scope>
    <source>
        <strain evidence="7">VM2412</strain>
    </source>
</reference>
<dbReference type="UniPathway" id="UPA00079"/>
<keyword evidence="2 4" id="KW-0460">Magnesium</keyword>
<dbReference type="CDD" id="cd03320">
    <property type="entry name" value="OSBS"/>
    <property type="match status" value="1"/>
</dbReference>
<comment type="cofactor">
    <cofactor evidence="4">
        <name>a divalent metal cation</name>
        <dbReference type="ChEBI" id="CHEBI:60240"/>
    </cofactor>
</comment>
<dbReference type="HAMAP" id="MF_00470">
    <property type="entry name" value="MenC_1"/>
    <property type="match status" value="1"/>
</dbReference>
<dbReference type="InterPro" id="IPR013342">
    <property type="entry name" value="Mandelate_racemase_C"/>
</dbReference>
<accession>A0A291GM42</accession>
<gene>
    <name evidence="4" type="primary">menC</name>
    <name evidence="6" type="ORF">CFK38_06690</name>
</gene>
<dbReference type="NCBIfam" id="NF002782">
    <property type="entry name" value="PRK02901.1"/>
    <property type="match status" value="1"/>
</dbReference>
<dbReference type="KEGG" id="brz:CFK38_06690"/>
<dbReference type="UniPathway" id="UPA01057">
    <property type="reaction ID" value="UER00165"/>
</dbReference>